<dbReference type="InterPro" id="IPR036388">
    <property type="entry name" value="WH-like_DNA-bd_sf"/>
</dbReference>
<dbReference type="PROSITE" id="PS51372">
    <property type="entry name" value="PRD_2"/>
    <property type="match status" value="1"/>
</dbReference>
<feature type="domain" description="PTS EIIA type-2" evidence="5">
    <location>
        <begin position="526"/>
        <end position="673"/>
    </location>
</feature>
<keyword evidence="3" id="KW-0805">Transcription regulation</keyword>
<evidence type="ECO:0000256" key="3">
    <source>
        <dbReference type="ARBA" id="ARBA00023015"/>
    </source>
</evidence>
<dbReference type="SUPFAM" id="SSF52794">
    <property type="entry name" value="PTS system IIB component-like"/>
    <property type="match status" value="1"/>
</dbReference>
<dbReference type="PROSITE" id="PS51094">
    <property type="entry name" value="PTS_EIIA_TYPE_2"/>
    <property type="match status" value="1"/>
</dbReference>
<keyword evidence="1" id="KW-0808">Transferase</keyword>
<dbReference type="CDD" id="cd05568">
    <property type="entry name" value="PTS_IIB_bgl_like"/>
    <property type="match status" value="1"/>
</dbReference>
<dbReference type="PANTHER" id="PTHR30185:SF18">
    <property type="entry name" value="TRANSCRIPTIONAL REGULATOR MTLR"/>
    <property type="match status" value="1"/>
</dbReference>
<dbReference type="InterPro" id="IPR002178">
    <property type="entry name" value="PTS_EIIA_type-2_dom"/>
</dbReference>
<dbReference type="EMBL" id="AYYN01000012">
    <property type="protein sequence ID" value="KRM77889.1"/>
    <property type="molecule type" value="Genomic_DNA"/>
</dbReference>
<dbReference type="Pfam" id="PF00874">
    <property type="entry name" value="PRD"/>
    <property type="match status" value="1"/>
</dbReference>
<dbReference type="GO" id="GO:0008982">
    <property type="term" value="F:protein-N(PI)-phosphohistidine-sugar phosphotransferase activity"/>
    <property type="evidence" value="ECO:0007669"/>
    <property type="project" value="InterPro"/>
</dbReference>
<dbReference type="Gene3D" id="3.40.930.10">
    <property type="entry name" value="Mannitol-specific EII, Chain A"/>
    <property type="match status" value="1"/>
</dbReference>
<dbReference type="PANTHER" id="PTHR30185">
    <property type="entry name" value="CRYPTIC BETA-GLUCOSIDE BGL OPERON ANTITERMINATOR"/>
    <property type="match status" value="1"/>
</dbReference>
<evidence type="ECO:0000256" key="4">
    <source>
        <dbReference type="ARBA" id="ARBA00023163"/>
    </source>
</evidence>
<protein>
    <submittedName>
        <fullName evidence="8">Transcription regulator</fullName>
    </submittedName>
</protein>
<dbReference type="Gene3D" id="3.40.50.2300">
    <property type="match status" value="1"/>
</dbReference>
<dbReference type="AlphaFoldDB" id="A0A0R2BF90"/>
<evidence type="ECO:0000259" key="5">
    <source>
        <dbReference type="PROSITE" id="PS51094"/>
    </source>
</evidence>
<dbReference type="InterPro" id="IPR011608">
    <property type="entry name" value="PRD"/>
</dbReference>
<sequence>MVRLTKRQEVILTELVKNAPEGIALSQLSKITKVSRRTLYREFNELSLYLQHLGLNLQNEQGRYVLVGEDVALKQLQVILGMQTELIEPLKPKSRQNALAALLLLADQPQKIISLALELDVSEGTIQRDLSGLEEAFAGFAIKLQRQKGVGVWLETTELKRRQFLSEIMLNELNDYQFFAYLDDKTTIVPDFFLRLLPKKILQQCYQGLEQKVLPKLKVTSDHQVLQLVILFAICLVRSKKHPVKVELKDQLLRYQGLVYAFLSAVDEELEQNELTYLAYQLKKGDQNAKSFTYTDEYELAVSLKVKALIALVSQEMKFDFSRDLVFFKKLSRHVITLLKQSHQGLPNVRIETLARIKNDHPKLFACVKRAWKEIFFEQTISETELQLILLYFASQYVETKRSDKLAVLLVCENGIGTSSLLKQRLKKELPQVEHFNLARIQELNELELAEYDIVLSTLRLPGFPREYQIVSPLLTKEELMRLKTYIKDYQRKYFAKVATRKNKQFNGKLPQTLSFIAATAFFCTELVNELQVKKVDNTGLDLQQTIEKLVSKIGNNIILNEAKVVTALEKRERLAPIGLPDSSLALLHTTSCAIKRCHFAIFELTEPITMQAMDQRLIAVKRMLVSLAPENMSQIEQDALGTISSMIIMNDDALTLFEQGDQKTLQSELAKRFLKEIKSGIPI</sequence>
<dbReference type="Gene3D" id="1.10.1790.10">
    <property type="entry name" value="PRD domain"/>
    <property type="match status" value="1"/>
</dbReference>
<dbReference type="InterPro" id="IPR050661">
    <property type="entry name" value="BglG_antiterminators"/>
</dbReference>
<feature type="domain" description="PRD" evidence="7">
    <location>
        <begin position="297"/>
        <end position="403"/>
    </location>
</feature>
<dbReference type="GO" id="GO:0006355">
    <property type="term" value="P:regulation of DNA-templated transcription"/>
    <property type="evidence" value="ECO:0007669"/>
    <property type="project" value="InterPro"/>
</dbReference>
<dbReference type="PROSITE" id="PS51099">
    <property type="entry name" value="PTS_EIIB_TYPE_2"/>
    <property type="match status" value="1"/>
</dbReference>
<dbReference type="PATRIC" id="fig|1423772.3.peg.439"/>
<evidence type="ECO:0000313" key="8">
    <source>
        <dbReference type="EMBL" id="KRM77889.1"/>
    </source>
</evidence>
<reference evidence="8 9" key="1">
    <citation type="journal article" date="2015" name="Genome Announc.">
        <title>Expanding the biotechnology potential of lactobacilli through comparative genomics of 213 strains and associated genera.</title>
        <authorList>
            <person name="Sun Z."/>
            <person name="Harris H.M."/>
            <person name="McCann A."/>
            <person name="Guo C."/>
            <person name="Argimon S."/>
            <person name="Zhang W."/>
            <person name="Yang X."/>
            <person name="Jeffery I.B."/>
            <person name="Cooney J.C."/>
            <person name="Kagawa T.F."/>
            <person name="Liu W."/>
            <person name="Song Y."/>
            <person name="Salvetti E."/>
            <person name="Wrobel A."/>
            <person name="Rasinkangas P."/>
            <person name="Parkhill J."/>
            <person name="Rea M.C."/>
            <person name="O'Sullivan O."/>
            <person name="Ritari J."/>
            <person name="Douillard F.P."/>
            <person name="Paul Ross R."/>
            <person name="Yang R."/>
            <person name="Briner A.E."/>
            <person name="Felis G.E."/>
            <person name="de Vos W.M."/>
            <person name="Barrangou R."/>
            <person name="Klaenhammer T.R."/>
            <person name="Caufield P.W."/>
            <person name="Cui Y."/>
            <person name="Zhang H."/>
            <person name="O'Toole P.W."/>
        </authorList>
    </citation>
    <scope>NUCLEOTIDE SEQUENCE [LARGE SCALE GENOMIC DNA]</scope>
    <source>
        <strain evidence="8 9">DSM 20452</strain>
    </source>
</reference>
<dbReference type="GO" id="GO:0009401">
    <property type="term" value="P:phosphoenolpyruvate-dependent sugar phosphotransferase system"/>
    <property type="evidence" value="ECO:0007669"/>
    <property type="project" value="InterPro"/>
</dbReference>
<dbReference type="Pfam" id="PF00359">
    <property type="entry name" value="PTS_EIIA_2"/>
    <property type="match status" value="1"/>
</dbReference>
<dbReference type="SUPFAM" id="SSF55804">
    <property type="entry name" value="Phoshotransferase/anion transport protein"/>
    <property type="match status" value="1"/>
</dbReference>
<dbReference type="InterPro" id="IPR036634">
    <property type="entry name" value="PRD_sf"/>
</dbReference>
<dbReference type="InterPro" id="IPR016152">
    <property type="entry name" value="PTrfase/Anion_transptr"/>
</dbReference>
<evidence type="ECO:0000256" key="2">
    <source>
        <dbReference type="ARBA" id="ARBA00022737"/>
    </source>
</evidence>
<comment type="caution">
    <text evidence="8">The sequence shown here is derived from an EMBL/GenBank/DDBJ whole genome shotgun (WGS) entry which is preliminary data.</text>
</comment>
<evidence type="ECO:0000259" key="6">
    <source>
        <dbReference type="PROSITE" id="PS51099"/>
    </source>
</evidence>
<keyword evidence="4" id="KW-0804">Transcription</keyword>
<evidence type="ECO:0000313" key="9">
    <source>
        <dbReference type="Proteomes" id="UP000051612"/>
    </source>
</evidence>
<dbReference type="InterPro" id="IPR013011">
    <property type="entry name" value="PTS_EIIB_2"/>
</dbReference>
<gene>
    <name evidence="8" type="ORF">FC48_GL000400</name>
</gene>
<dbReference type="Proteomes" id="UP000051612">
    <property type="component" value="Unassembled WGS sequence"/>
</dbReference>
<evidence type="ECO:0000256" key="1">
    <source>
        <dbReference type="ARBA" id="ARBA00022679"/>
    </source>
</evidence>
<dbReference type="SUPFAM" id="SSF63520">
    <property type="entry name" value="PTS-regulatory domain, PRD"/>
    <property type="match status" value="1"/>
</dbReference>
<keyword evidence="2" id="KW-0677">Repeat</keyword>
<dbReference type="Gene3D" id="1.10.10.10">
    <property type="entry name" value="Winged helix-like DNA-binding domain superfamily/Winged helix DNA-binding domain"/>
    <property type="match status" value="1"/>
</dbReference>
<accession>A0A0R2BF90</accession>
<proteinExistence type="predicted"/>
<evidence type="ECO:0000259" key="7">
    <source>
        <dbReference type="PROSITE" id="PS51372"/>
    </source>
</evidence>
<feature type="domain" description="PTS EIIB type-2" evidence="6">
    <location>
        <begin position="406"/>
        <end position="495"/>
    </location>
</feature>
<name>A0A0R2BF90_9LACO</name>
<organism evidence="8 9">
    <name type="scientific">Ligilactobacillus murinus DSM 20452 = NBRC 14221</name>
    <dbReference type="NCBI Taxonomy" id="1423772"/>
    <lineage>
        <taxon>Bacteria</taxon>
        <taxon>Bacillati</taxon>
        <taxon>Bacillota</taxon>
        <taxon>Bacilli</taxon>
        <taxon>Lactobacillales</taxon>
        <taxon>Lactobacillaceae</taxon>
        <taxon>Ligilactobacillus</taxon>
    </lineage>
</organism>
<dbReference type="InterPro" id="IPR036095">
    <property type="entry name" value="PTS_EIIB-like_sf"/>
</dbReference>